<evidence type="ECO:0000313" key="1">
    <source>
        <dbReference type="EMBL" id="CAB3748439.1"/>
    </source>
</evidence>
<accession>A0A6J5D2H0</accession>
<evidence type="ECO:0000313" key="2">
    <source>
        <dbReference type="Proteomes" id="UP000494135"/>
    </source>
</evidence>
<protein>
    <submittedName>
        <fullName evidence="1">Uncharacterized protein</fullName>
    </submittedName>
</protein>
<proteinExistence type="predicted"/>
<dbReference type="SUPFAM" id="SSF50998">
    <property type="entry name" value="Quinoprotein alcohol dehydrogenase-like"/>
    <property type="match status" value="1"/>
</dbReference>
<dbReference type="Proteomes" id="UP000494135">
    <property type="component" value="Unassembled WGS sequence"/>
</dbReference>
<dbReference type="RefSeq" id="WP_133059129.1">
    <property type="nucleotide sequence ID" value="NZ_CADIKG010000001.1"/>
</dbReference>
<organism evidence="1 2">
    <name type="scientific">Burkholderia puraquae</name>
    <dbReference type="NCBI Taxonomy" id="1904757"/>
    <lineage>
        <taxon>Bacteria</taxon>
        <taxon>Pseudomonadati</taxon>
        <taxon>Pseudomonadota</taxon>
        <taxon>Betaproteobacteria</taxon>
        <taxon>Burkholderiales</taxon>
        <taxon>Burkholderiaceae</taxon>
        <taxon>Burkholderia</taxon>
        <taxon>Burkholderia cepacia complex</taxon>
    </lineage>
</organism>
<name>A0A6J5D2H0_9BURK</name>
<gene>
    <name evidence="1" type="ORF">LMG29660_00907</name>
</gene>
<dbReference type="InterPro" id="IPR011047">
    <property type="entry name" value="Quinoprotein_ADH-like_sf"/>
</dbReference>
<dbReference type="EMBL" id="CADIKG010000001">
    <property type="protein sequence ID" value="CAB3748439.1"/>
    <property type="molecule type" value="Genomic_DNA"/>
</dbReference>
<sequence length="329" mass="35999">MSSRPHTLPVQPCVSIDSLSATGERVAFNVGPDGALYMVFALEPLDDRTLSNGASFAKTRPSALQRYRIVEWRGGETLLDLVIENEPFNIHQIQPVGDDLLLVCSRSRYRGPDDFDLNGRLYRRDGTPCGEILLGDGIESVQATGTGEIWTSYFDEGVFGNFGWGSPVGASGLVAWNRHGERLHAFSPPEGLGPIDDCYALNVSGDRDIWLYYYSEFALVRLRNRQTVASWRMPVKGSHAFAVTEDPARYGAYVALMCGTYGDPDALQLVHLGTGGEARMIRTYRLQRAGSAPVGIAQVVGRGGVLYVIGTDCTIYRIDVAEMVATDHA</sequence>
<dbReference type="OrthoDB" id="6636929at2"/>
<reference evidence="1 2" key="1">
    <citation type="submission" date="2020-04" db="EMBL/GenBank/DDBJ databases">
        <authorList>
            <person name="De Canck E."/>
        </authorList>
    </citation>
    <scope>NUCLEOTIDE SEQUENCE [LARGE SCALE GENOMIC DNA]</scope>
    <source>
        <strain evidence="1 2">LMG 29660</strain>
    </source>
</reference>
<dbReference type="AlphaFoldDB" id="A0A6J5D2H0"/>